<evidence type="ECO:0000259" key="1">
    <source>
        <dbReference type="Pfam" id="PF05699"/>
    </source>
</evidence>
<feature type="non-terminal residue" evidence="2">
    <location>
        <position position="1"/>
    </location>
</feature>
<evidence type="ECO:0000313" key="3">
    <source>
        <dbReference type="Proteomes" id="UP000663844"/>
    </source>
</evidence>
<gene>
    <name evidence="2" type="ORF">OXD698_LOCUS40279</name>
</gene>
<dbReference type="Proteomes" id="UP000663844">
    <property type="component" value="Unassembled WGS sequence"/>
</dbReference>
<comment type="caution">
    <text evidence="2">The sequence shown here is derived from an EMBL/GenBank/DDBJ whole genome shotgun (WGS) entry which is preliminary data.</text>
</comment>
<evidence type="ECO:0000313" key="2">
    <source>
        <dbReference type="EMBL" id="CAF4190906.1"/>
    </source>
</evidence>
<dbReference type="InterPro" id="IPR008906">
    <property type="entry name" value="HATC_C_dom"/>
</dbReference>
<dbReference type="Pfam" id="PF05699">
    <property type="entry name" value="Dimer_Tnp_hAT"/>
    <property type="match status" value="1"/>
</dbReference>
<proteinExistence type="predicted"/>
<dbReference type="AlphaFoldDB" id="A0A820ANZ8"/>
<dbReference type="GO" id="GO:0046983">
    <property type="term" value="F:protein dimerization activity"/>
    <property type="evidence" value="ECO:0007669"/>
    <property type="project" value="InterPro"/>
</dbReference>
<protein>
    <recommendedName>
        <fullName evidence="1">HAT C-terminal dimerisation domain-containing protein</fullName>
    </recommendedName>
</protein>
<feature type="domain" description="HAT C-terminal dimerisation" evidence="1">
    <location>
        <begin position="141"/>
        <end position="188"/>
    </location>
</feature>
<accession>A0A820ANZ8</accession>
<sequence>QGQAPIYECSVGTDAQVYTWRLKGSAQGPNQYQDCYIPSFFTLVRNEYVYYKVKVNSGGMVDSTSQQNARSFNIYVWQPGSLVGTSTGMCTRFDPECQPTGIISTTTKTTTTTTSTTTKTTTSTTTKTTTSTTTVTTSTTTINARQIHTVPATSAGIERQFSITGLTFTSTKTCLDSEQFDNVICIRSVGKLDNHM</sequence>
<dbReference type="EMBL" id="CAJOAZ010008763">
    <property type="protein sequence ID" value="CAF4190906.1"/>
    <property type="molecule type" value="Genomic_DNA"/>
</dbReference>
<name>A0A820ANZ8_9BILA</name>
<reference evidence="2" key="1">
    <citation type="submission" date="2021-02" db="EMBL/GenBank/DDBJ databases">
        <authorList>
            <person name="Nowell W R."/>
        </authorList>
    </citation>
    <scope>NUCLEOTIDE SEQUENCE</scope>
</reference>
<organism evidence="2 3">
    <name type="scientific">Adineta steineri</name>
    <dbReference type="NCBI Taxonomy" id="433720"/>
    <lineage>
        <taxon>Eukaryota</taxon>
        <taxon>Metazoa</taxon>
        <taxon>Spiralia</taxon>
        <taxon>Gnathifera</taxon>
        <taxon>Rotifera</taxon>
        <taxon>Eurotatoria</taxon>
        <taxon>Bdelloidea</taxon>
        <taxon>Adinetida</taxon>
        <taxon>Adinetidae</taxon>
        <taxon>Adineta</taxon>
    </lineage>
</organism>